<dbReference type="SUPFAM" id="SSF53822">
    <property type="entry name" value="Periplasmic binding protein-like I"/>
    <property type="match status" value="1"/>
</dbReference>
<reference evidence="14 15" key="1">
    <citation type="journal article" date="2019" name="Sci. Rep.">
        <title>Comparative genomics of chytrid fungi reveal insights into the obligate biotrophic and pathogenic lifestyle of Synchytrium endobioticum.</title>
        <authorList>
            <person name="van de Vossenberg B.T.L.H."/>
            <person name="Warris S."/>
            <person name="Nguyen H.D.T."/>
            <person name="van Gent-Pelzer M.P.E."/>
            <person name="Joly D.L."/>
            <person name="van de Geest H.C."/>
            <person name="Bonants P.J.M."/>
            <person name="Smith D.S."/>
            <person name="Levesque C.A."/>
            <person name="van der Lee T.A.J."/>
        </authorList>
    </citation>
    <scope>NUCLEOTIDE SEQUENCE [LARGE SCALE GENOMIC DNA]</scope>
    <source>
        <strain evidence="14 15">CBS 809.83</strain>
    </source>
</reference>
<dbReference type="InterPro" id="IPR001849">
    <property type="entry name" value="PH_domain"/>
</dbReference>
<feature type="chain" id="PRO_5021427314" description="G-protein coupled receptors family 3 profile domain-containing protein" evidence="11">
    <location>
        <begin position="22"/>
        <end position="891"/>
    </location>
</feature>
<feature type="transmembrane region" description="Helical" evidence="10">
    <location>
        <begin position="652"/>
        <end position="672"/>
    </location>
</feature>
<protein>
    <recommendedName>
        <fullName evidence="16">G-protein coupled receptors family 3 profile domain-containing protein</fullName>
    </recommendedName>
</protein>
<dbReference type="InterPro" id="IPR028082">
    <property type="entry name" value="Peripla_BP_I"/>
</dbReference>
<keyword evidence="3 10" id="KW-1133">Transmembrane helix</keyword>
<keyword evidence="6" id="KW-0675">Receptor</keyword>
<evidence type="ECO:0000256" key="10">
    <source>
        <dbReference type="SAM" id="Phobius"/>
    </source>
</evidence>
<evidence type="ECO:0000313" key="14">
    <source>
        <dbReference type="EMBL" id="TPX56312.1"/>
    </source>
</evidence>
<keyword evidence="7" id="KW-0325">Glycoprotein</keyword>
<evidence type="ECO:0000256" key="6">
    <source>
        <dbReference type="ARBA" id="ARBA00023170"/>
    </source>
</evidence>
<keyword evidence="11" id="KW-0732">Signal</keyword>
<feature type="transmembrane region" description="Helical" evidence="10">
    <location>
        <begin position="468"/>
        <end position="488"/>
    </location>
</feature>
<evidence type="ECO:0000256" key="11">
    <source>
        <dbReference type="SAM" id="SignalP"/>
    </source>
</evidence>
<feature type="transmembrane region" description="Helical" evidence="10">
    <location>
        <begin position="539"/>
        <end position="560"/>
    </location>
</feature>
<keyword evidence="8" id="KW-0807">Transducer</keyword>
<evidence type="ECO:0000259" key="13">
    <source>
        <dbReference type="PROSITE" id="PS50259"/>
    </source>
</evidence>
<dbReference type="PROSITE" id="PS50003">
    <property type="entry name" value="PH_DOMAIN"/>
    <property type="match status" value="1"/>
</dbReference>
<feature type="region of interest" description="Disordered" evidence="9">
    <location>
        <begin position="848"/>
        <end position="891"/>
    </location>
</feature>
<dbReference type="PANTHER" id="PTHR10519">
    <property type="entry name" value="GABA-B RECEPTOR"/>
    <property type="match status" value="1"/>
</dbReference>
<keyword evidence="5 10" id="KW-0472">Membrane</keyword>
<evidence type="ECO:0000256" key="9">
    <source>
        <dbReference type="SAM" id="MobiDB-lite"/>
    </source>
</evidence>
<dbReference type="InterPro" id="IPR011993">
    <property type="entry name" value="PH-like_dom_sf"/>
</dbReference>
<organism evidence="14 15">
    <name type="scientific">Powellomyces hirtus</name>
    <dbReference type="NCBI Taxonomy" id="109895"/>
    <lineage>
        <taxon>Eukaryota</taxon>
        <taxon>Fungi</taxon>
        <taxon>Fungi incertae sedis</taxon>
        <taxon>Chytridiomycota</taxon>
        <taxon>Chytridiomycota incertae sedis</taxon>
        <taxon>Chytridiomycetes</taxon>
        <taxon>Spizellomycetales</taxon>
        <taxon>Powellomycetaceae</taxon>
        <taxon>Powellomyces</taxon>
    </lineage>
</organism>
<comment type="caution">
    <text evidence="14">The sequence shown here is derived from an EMBL/GenBank/DDBJ whole genome shotgun (WGS) entry which is preliminary data.</text>
</comment>
<feature type="domain" description="G-protein coupled receptors family 3 profile" evidence="13">
    <location>
        <begin position="431"/>
        <end position="640"/>
    </location>
</feature>
<keyword evidence="4" id="KW-0297">G-protein coupled receptor</keyword>
<dbReference type="PANTHER" id="PTHR10519:SF20">
    <property type="entry name" value="G-PROTEIN COUPLED RECEPTOR 156-RELATED"/>
    <property type="match status" value="1"/>
</dbReference>
<dbReference type="EMBL" id="QEAQ01000079">
    <property type="protein sequence ID" value="TPX56312.1"/>
    <property type="molecule type" value="Genomic_DNA"/>
</dbReference>
<feature type="domain" description="PH" evidence="12">
    <location>
        <begin position="747"/>
        <end position="846"/>
    </location>
</feature>
<name>A0A507DY62_9FUNG</name>
<dbReference type="AlphaFoldDB" id="A0A507DY62"/>
<dbReference type="Gene3D" id="2.30.29.30">
    <property type="entry name" value="Pleckstrin-homology domain (PH domain)/Phosphotyrosine-binding domain (PTB)"/>
    <property type="match status" value="1"/>
</dbReference>
<dbReference type="GO" id="GO:0004965">
    <property type="term" value="F:G protein-coupled GABA receptor activity"/>
    <property type="evidence" value="ECO:0007669"/>
    <property type="project" value="InterPro"/>
</dbReference>
<evidence type="ECO:0000256" key="5">
    <source>
        <dbReference type="ARBA" id="ARBA00023136"/>
    </source>
</evidence>
<dbReference type="InterPro" id="IPR001828">
    <property type="entry name" value="ANF_lig-bd_rcpt"/>
</dbReference>
<accession>A0A507DY62</accession>
<feature type="transmembrane region" description="Helical" evidence="10">
    <location>
        <begin position="431"/>
        <end position="456"/>
    </location>
</feature>
<dbReference type="SUPFAM" id="SSF50729">
    <property type="entry name" value="PH domain-like"/>
    <property type="match status" value="1"/>
</dbReference>
<feature type="compositionally biased region" description="Basic and acidic residues" evidence="9">
    <location>
        <begin position="870"/>
        <end position="891"/>
    </location>
</feature>
<feature type="compositionally biased region" description="Low complexity" evidence="9">
    <location>
        <begin position="848"/>
        <end position="861"/>
    </location>
</feature>
<gene>
    <name evidence="14" type="ORF">PhCBS80983_g04635</name>
</gene>
<dbReference type="STRING" id="109895.A0A507DY62"/>
<evidence type="ECO:0008006" key="16">
    <source>
        <dbReference type="Google" id="ProtNLM"/>
    </source>
</evidence>
<feature type="transmembrane region" description="Helical" evidence="10">
    <location>
        <begin position="623"/>
        <end position="646"/>
    </location>
</feature>
<dbReference type="InterPro" id="IPR002455">
    <property type="entry name" value="GPCR3_GABA-B"/>
</dbReference>
<feature type="transmembrane region" description="Helical" evidence="10">
    <location>
        <begin position="589"/>
        <end position="611"/>
    </location>
</feature>
<dbReference type="CDD" id="cd15047">
    <property type="entry name" value="7tmC_GABA-B-like"/>
    <property type="match status" value="1"/>
</dbReference>
<dbReference type="Pfam" id="PF01094">
    <property type="entry name" value="ANF_receptor"/>
    <property type="match status" value="1"/>
</dbReference>
<comment type="subcellular location">
    <subcellularLocation>
        <location evidence="1">Membrane</location>
        <topology evidence="1">Multi-pass membrane protein</topology>
    </subcellularLocation>
</comment>
<feature type="signal peptide" evidence="11">
    <location>
        <begin position="1"/>
        <end position="21"/>
    </location>
</feature>
<dbReference type="Gene3D" id="3.40.50.2300">
    <property type="match status" value="2"/>
</dbReference>
<dbReference type="Pfam" id="PF00003">
    <property type="entry name" value="7tm_3"/>
    <property type="match status" value="1"/>
</dbReference>
<evidence type="ECO:0000259" key="12">
    <source>
        <dbReference type="PROSITE" id="PS50003"/>
    </source>
</evidence>
<evidence type="ECO:0000256" key="8">
    <source>
        <dbReference type="ARBA" id="ARBA00023224"/>
    </source>
</evidence>
<evidence type="ECO:0000313" key="15">
    <source>
        <dbReference type="Proteomes" id="UP000318582"/>
    </source>
</evidence>
<evidence type="ECO:0000256" key="2">
    <source>
        <dbReference type="ARBA" id="ARBA00022692"/>
    </source>
</evidence>
<keyword evidence="2 10" id="KW-0812">Transmembrane</keyword>
<evidence type="ECO:0000256" key="3">
    <source>
        <dbReference type="ARBA" id="ARBA00022989"/>
    </source>
</evidence>
<dbReference type="PROSITE" id="PS50259">
    <property type="entry name" value="G_PROTEIN_RECEP_F3_4"/>
    <property type="match status" value="1"/>
</dbReference>
<evidence type="ECO:0000256" key="7">
    <source>
        <dbReference type="ARBA" id="ARBA00023180"/>
    </source>
</evidence>
<dbReference type="GO" id="GO:0038039">
    <property type="term" value="C:G protein-coupled receptor heterodimeric complex"/>
    <property type="evidence" value="ECO:0007669"/>
    <property type="project" value="TreeGrafter"/>
</dbReference>
<evidence type="ECO:0000256" key="1">
    <source>
        <dbReference type="ARBA" id="ARBA00004141"/>
    </source>
</evidence>
<dbReference type="Proteomes" id="UP000318582">
    <property type="component" value="Unassembled WGS sequence"/>
</dbReference>
<sequence>MRAIRSFLFLVLVLGLGPASGQVQLKFASILPLSGSLSGIGISGKNTIDLAGAALNATLSGQGVSVHITHLDSKQSPTVATTLAAQAASENVLGVIGELQSSTSLPIAVELAKTQTPQCSVSTSGTLSQKNSRYLYRTISEDSKQGVVLGEVIQAFGWKSIGLMYSGYAYSKGIVDQLASVAASSGTVNVVFNAQYDKDTLHSTLTALRASDARIIVWAGYPEELIELIPLARKLDLFGPTYSWVCPEAVLSVPAELKAMVASGKADQADADAINGLLIASPLEGVGSKWTDLKALYQSTYGSAIQQFGGFYYDCMLLMVESLVKASSNTSWADIALGKFPRDLSVLVGPTMDTIGVSGNIRFDANFDRIGAYEILNVYDGVLRHVGGTVGDNYHVVLNTTTPPIFFSGTTTIPSSEIVLTQNWITFKDPLAIVLIILYGAMMVITGISVLMVYSWKERPAIKALSPQFMIIMGLAMELAFATIFTSIGKPEKLNCNFRAWLFGVSFAIVLGCLIAKTYRIWRVFANERLASPLRVAQILRMAGAFMIGEVAILAVWSGYSPLQPSLVIDKAKGTYNYVCESEKGNNSFIGAIFAYNGLLLVVATYLAVATRNVPSRYSESKYIALTVYSLMIWCTLIIAVCFTAGESSSLSFLIQSFGVLFVTSTTWALLIGRVMVSEMGKHNPDNDMLLPSSANLKAAADSSLNALGGGKPGRAAMGSSGTTAKVPGGAHGAAHTSSLARSAASGGVEYGEYAIKNLSSWFGRWERHELMLVTVPVARLSLRPLGSSGAAGMVVDVTGVSVARSLQRDTKNCFELTWQNRNLLVQADSDAEVVHWMQKLKHAGTLRAESSGSRSAGASSNPRVLSVVERPKMDADRKPEAERLVDEGAP</sequence>
<proteinExistence type="predicted"/>
<evidence type="ECO:0000256" key="4">
    <source>
        <dbReference type="ARBA" id="ARBA00023040"/>
    </source>
</evidence>
<dbReference type="InterPro" id="IPR017978">
    <property type="entry name" value="GPCR_3_C"/>
</dbReference>
<feature type="transmembrane region" description="Helical" evidence="10">
    <location>
        <begin position="500"/>
        <end position="519"/>
    </location>
</feature>
<keyword evidence="15" id="KW-1185">Reference proteome</keyword>
<dbReference type="GO" id="GO:0007214">
    <property type="term" value="P:gamma-aminobutyric acid signaling pathway"/>
    <property type="evidence" value="ECO:0007669"/>
    <property type="project" value="TreeGrafter"/>
</dbReference>